<sequence>MKDIGKLLPGKTIQSVVLPDDVPADGNPYQVEFQFTDGSSVTIVAVDSVGDKGEFETVYESPDPIPSL</sequence>
<proteinExistence type="predicted"/>
<dbReference type="Proteomes" id="UP000034057">
    <property type="component" value="Unassembled WGS sequence"/>
</dbReference>
<protein>
    <submittedName>
        <fullName evidence="1">Uncharacterized protein</fullName>
    </submittedName>
</protein>
<reference evidence="1 2" key="1">
    <citation type="journal article" date="2015" name="Nature">
        <title>rRNA introns, odd ribosomes, and small enigmatic genomes across a large radiation of phyla.</title>
        <authorList>
            <person name="Brown C.T."/>
            <person name="Hug L.A."/>
            <person name="Thomas B.C."/>
            <person name="Sharon I."/>
            <person name="Castelle C.J."/>
            <person name="Singh A."/>
            <person name="Wilkins M.J."/>
            <person name="Williams K.H."/>
            <person name="Banfield J.F."/>
        </authorList>
    </citation>
    <scope>NUCLEOTIDE SEQUENCE [LARGE SCALE GENOMIC DNA]</scope>
</reference>
<dbReference type="AlphaFoldDB" id="A0A0G1WF52"/>
<accession>A0A0G1WF52</accession>
<organism evidence="1 2">
    <name type="scientific">Candidatus Kaiserbacteria bacterium GW2011_GWA1_50_28</name>
    <dbReference type="NCBI Taxonomy" id="1618668"/>
    <lineage>
        <taxon>Bacteria</taxon>
        <taxon>Candidatus Kaiseribacteriota</taxon>
    </lineage>
</organism>
<name>A0A0G1WF52_9BACT</name>
<evidence type="ECO:0000313" key="2">
    <source>
        <dbReference type="Proteomes" id="UP000034057"/>
    </source>
</evidence>
<gene>
    <name evidence="1" type="ORF">UY59_C0041G0002</name>
</gene>
<dbReference type="EMBL" id="LCQO01000041">
    <property type="protein sequence ID" value="KKW17240.1"/>
    <property type="molecule type" value="Genomic_DNA"/>
</dbReference>
<evidence type="ECO:0000313" key="1">
    <source>
        <dbReference type="EMBL" id="KKW17240.1"/>
    </source>
</evidence>
<comment type="caution">
    <text evidence="1">The sequence shown here is derived from an EMBL/GenBank/DDBJ whole genome shotgun (WGS) entry which is preliminary data.</text>
</comment>